<feature type="compositionally biased region" description="Basic and acidic residues" evidence="1">
    <location>
        <begin position="362"/>
        <end position="377"/>
    </location>
</feature>
<sequence>MQRPTRKTGMSNNTPKRPYKDECKRMKQEIETDNFLKVIPLCFGIEEQEIELCNDMDESEHSLCIDDNFIKQACGERVLLARENKATSEKGVMAQMCKHEQMKSDQNSMQDRSNDSIRVEANQRIESSLSDKRIEPGMDGMRNLLEELPNCTDELSIASQDIGNYAIKKEKQQSSGSEKAHSDDHESDRPDDPIRIETIEKIEISCWSKSYESISKLSEEERKSDMDGVRSLHEELRNFRVELSTASKHIGNNLMKKDEKHSSESEETHSDNHESDRPDDPIRIETIEKIEISCCSKSYESISKFSKEEKESDMNGMRTSSEEMDNLSQKEIGTRIYKEFGTAMRRVITSVQDDKKEYCDLLKEMDPKPRSEQENDVKASGYTENETNLPGYCCSKENTGDRNSSKEKVESLAERNDPTESRTNESRMSDITNITEVSTRCEELAGRRDKLKRPRKTRGLTYVEEEKSRKCDGIDFYHKSEEGGTNKPCTNVQGHKKKGREKGKTKKSKEERNKIKRKTDEGHRAKHSKPYQKSAITDIAIQIKYPTVVSRSRTIRDCVDNETTCSDESKSENETFVEWCVPQHVHRLKNICVDDKEQTCCYSQGNLVKYKKRFIKLKYNFVF</sequence>
<name>A0ABD2QCK5_9PLAT</name>
<feature type="region of interest" description="Disordered" evidence="1">
    <location>
        <begin position="168"/>
        <end position="196"/>
    </location>
</feature>
<feature type="region of interest" description="Disordered" evidence="1">
    <location>
        <begin position="250"/>
        <end position="282"/>
    </location>
</feature>
<feature type="compositionally biased region" description="Polar residues" evidence="1">
    <location>
        <begin position="429"/>
        <end position="438"/>
    </location>
</feature>
<dbReference type="Proteomes" id="UP001626550">
    <property type="component" value="Unassembled WGS sequence"/>
</dbReference>
<dbReference type="EMBL" id="JBJKFK010000407">
    <property type="protein sequence ID" value="KAL3317268.1"/>
    <property type="molecule type" value="Genomic_DNA"/>
</dbReference>
<gene>
    <name evidence="2" type="ORF">Ciccas_004085</name>
</gene>
<reference evidence="2 3" key="1">
    <citation type="submission" date="2024-11" db="EMBL/GenBank/DDBJ databases">
        <title>Adaptive evolution of stress response genes in parasites aligns with host niche diversity.</title>
        <authorList>
            <person name="Hahn C."/>
            <person name="Resl P."/>
        </authorList>
    </citation>
    <scope>NUCLEOTIDE SEQUENCE [LARGE SCALE GENOMIC DNA]</scope>
    <source>
        <strain evidence="2">EGGRZ-B1_66</strain>
        <tissue evidence="2">Body</tissue>
    </source>
</reference>
<feature type="region of interest" description="Disordered" evidence="1">
    <location>
        <begin position="482"/>
        <end position="531"/>
    </location>
</feature>
<comment type="caution">
    <text evidence="2">The sequence shown here is derived from an EMBL/GenBank/DDBJ whole genome shotgun (WGS) entry which is preliminary data.</text>
</comment>
<feature type="region of interest" description="Disordered" evidence="1">
    <location>
        <begin position="305"/>
        <end position="327"/>
    </location>
</feature>
<organism evidence="2 3">
    <name type="scientific">Cichlidogyrus casuarinus</name>
    <dbReference type="NCBI Taxonomy" id="1844966"/>
    <lineage>
        <taxon>Eukaryota</taxon>
        <taxon>Metazoa</taxon>
        <taxon>Spiralia</taxon>
        <taxon>Lophotrochozoa</taxon>
        <taxon>Platyhelminthes</taxon>
        <taxon>Monogenea</taxon>
        <taxon>Monopisthocotylea</taxon>
        <taxon>Dactylogyridea</taxon>
        <taxon>Ancyrocephalidae</taxon>
        <taxon>Cichlidogyrus</taxon>
    </lineage>
</organism>
<feature type="region of interest" description="Disordered" evidence="1">
    <location>
        <begin position="362"/>
        <end position="458"/>
    </location>
</feature>
<accession>A0ABD2QCK5</accession>
<evidence type="ECO:0000313" key="2">
    <source>
        <dbReference type="EMBL" id="KAL3317268.1"/>
    </source>
</evidence>
<dbReference type="AlphaFoldDB" id="A0ABD2QCK5"/>
<feature type="compositionally biased region" description="Basic and acidic residues" evidence="1">
    <location>
        <begin position="255"/>
        <end position="282"/>
    </location>
</feature>
<feature type="compositionally biased region" description="Basic and acidic residues" evidence="1">
    <location>
        <begin position="439"/>
        <end position="448"/>
    </location>
</feature>
<feature type="compositionally biased region" description="Basic residues" evidence="1">
    <location>
        <begin position="449"/>
        <end position="458"/>
    </location>
</feature>
<keyword evidence="3" id="KW-1185">Reference proteome</keyword>
<feature type="compositionally biased region" description="Basic and acidic residues" evidence="1">
    <location>
        <begin position="508"/>
        <end position="523"/>
    </location>
</feature>
<feature type="region of interest" description="Disordered" evidence="1">
    <location>
        <begin position="1"/>
        <end position="21"/>
    </location>
</feature>
<evidence type="ECO:0000256" key="1">
    <source>
        <dbReference type="SAM" id="MobiDB-lite"/>
    </source>
</evidence>
<proteinExistence type="predicted"/>
<feature type="compositionally biased region" description="Basic residues" evidence="1">
    <location>
        <begin position="494"/>
        <end position="507"/>
    </location>
</feature>
<feature type="compositionally biased region" description="Basic and acidic residues" evidence="1">
    <location>
        <begin position="398"/>
        <end position="428"/>
    </location>
</feature>
<evidence type="ECO:0000313" key="3">
    <source>
        <dbReference type="Proteomes" id="UP001626550"/>
    </source>
</evidence>
<protein>
    <submittedName>
        <fullName evidence="2">Uncharacterized protein</fullName>
    </submittedName>
</protein>